<evidence type="ECO:0000313" key="3">
    <source>
        <dbReference type="EMBL" id="MCC0179044.1"/>
    </source>
</evidence>
<dbReference type="InterPro" id="IPR000086">
    <property type="entry name" value="NUDIX_hydrolase_dom"/>
</dbReference>
<dbReference type="SUPFAM" id="SSF55811">
    <property type="entry name" value="Nudix"/>
    <property type="match status" value="1"/>
</dbReference>
<sequence length="230" mass="26797">MSYTYKYPKPSVTVDCVVFGLDDAQKLKVLLIQRGIAPYQNKWALPGGFIGLDESIATAAARELKEETGIDKVFLEQLYTFGEVDRDPRDRIITVAYYALINIGEYVVKARTDAKNAKWFSVEELPPLAFDHDRIFSVAKERLKGKLRYQPIGFELLPSKFTLTQLQRLYETVLEQKLDKRNFRSKILKMKLLVDLEEMQAGVSHRPAKLYQFDKKRYQELEQKEFNFEI</sequence>
<comment type="caution">
    <text evidence="3">The sequence shown here is derived from an EMBL/GenBank/DDBJ whole genome shotgun (WGS) entry which is preliminary data.</text>
</comment>
<dbReference type="EMBL" id="JADWDC010000064">
    <property type="protein sequence ID" value="MCC0179044.1"/>
    <property type="molecule type" value="Genomic_DNA"/>
</dbReference>
<dbReference type="PROSITE" id="PS00893">
    <property type="entry name" value="NUDIX_BOX"/>
    <property type="match status" value="1"/>
</dbReference>
<organism evidence="3 4">
    <name type="scientific">Waterburya agarophytonicola KI4</name>
    <dbReference type="NCBI Taxonomy" id="2874699"/>
    <lineage>
        <taxon>Bacteria</taxon>
        <taxon>Bacillati</taxon>
        <taxon>Cyanobacteriota</taxon>
        <taxon>Cyanophyceae</taxon>
        <taxon>Pleurocapsales</taxon>
        <taxon>Hyellaceae</taxon>
        <taxon>Waterburya</taxon>
        <taxon>Waterburya agarophytonicola</taxon>
    </lineage>
</organism>
<name>A0A964BSP3_9CYAN</name>
<dbReference type="InterPro" id="IPR054105">
    <property type="entry name" value="WHD_NrtR"/>
</dbReference>
<dbReference type="InterPro" id="IPR020084">
    <property type="entry name" value="NUDIX_hydrolase_CS"/>
</dbReference>
<dbReference type="Pfam" id="PF00293">
    <property type="entry name" value="NUDIX"/>
    <property type="match status" value="1"/>
</dbReference>
<dbReference type="Gene3D" id="1.10.10.10">
    <property type="entry name" value="Winged helix-like DNA-binding domain superfamily/Winged helix DNA-binding domain"/>
    <property type="match status" value="1"/>
</dbReference>
<accession>A0A964BSP3</accession>
<dbReference type="InterPro" id="IPR015797">
    <property type="entry name" value="NUDIX_hydrolase-like_dom_sf"/>
</dbReference>
<feature type="domain" description="Nudix hydrolase" evidence="2">
    <location>
        <begin position="11"/>
        <end position="142"/>
    </location>
</feature>
<dbReference type="Pfam" id="PF21906">
    <property type="entry name" value="WHD_NrtR"/>
    <property type="match status" value="1"/>
</dbReference>
<dbReference type="AlphaFoldDB" id="A0A964BSP3"/>
<dbReference type="Gene3D" id="3.90.79.10">
    <property type="entry name" value="Nucleoside Triphosphate Pyrophosphohydrolase"/>
    <property type="match status" value="1"/>
</dbReference>
<keyword evidence="4" id="KW-1185">Reference proteome</keyword>
<proteinExistence type="predicted"/>
<dbReference type="Proteomes" id="UP000729733">
    <property type="component" value="Unassembled WGS sequence"/>
</dbReference>
<gene>
    <name evidence="3" type="ORF">I4641_18915</name>
</gene>
<dbReference type="PANTHER" id="PTHR43736:SF4">
    <property type="entry name" value="SLR1690 PROTEIN"/>
    <property type="match status" value="1"/>
</dbReference>
<protein>
    <submittedName>
        <fullName evidence="3">NUDIX hydrolase</fullName>
    </submittedName>
</protein>
<dbReference type="GO" id="GO:0016787">
    <property type="term" value="F:hydrolase activity"/>
    <property type="evidence" value="ECO:0007669"/>
    <property type="project" value="UniProtKB-KW"/>
</dbReference>
<evidence type="ECO:0000256" key="1">
    <source>
        <dbReference type="ARBA" id="ARBA00022801"/>
    </source>
</evidence>
<dbReference type="SUPFAM" id="SSF46785">
    <property type="entry name" value="Winged helix' DNA-binding domain"/>
    <property type="match status" value="1"/>
</dbReference>
<dbReference type="RefSeq" id="WP_229642146.1">
    <property type="nucleotide sequence ID" value="NZ_JADWDC010000064.1"/>
</dbReference>
<evidence type="ECO:0000259" key="2">
    <source>
        <dbReference type="PROSITE" id="PS51462"/>
    </source>
</evidence>
<dbReference type="PROSITE" id="PS51462">
    <property type="entry name" value="NUDIX"/>
    <property type="match status" value="1"/>
</dbReference>
<keyword evidence="1 3" id="KW-0378">Hydrolase</keyword>
<dbReference type="CDD" id="cd18873">
    <property type="entry name" value="NUDIX_NadM_like"/>
    <property type="match status" value="1"/>
</dbReference>
<reference evidence="3" key="1">
    <citation type="journal article" date="2021" name="Antonie Van Leeuwenhoek">
        <title>Draft genome and description of Waterburya agarophytonicola gen. nov. sp. nov. (Pleurocapsales, Cyanobacteria): a seaweed symbiont.</title>
        <authorList>
            <person name="Bonthond G."/>
            <person name="Shalygin S."/>
            <person name="Bayer T."/>
            <person name="Weinberger F."/>
        </authorList>
    </citation>
    <scope>NUCLEOTIDE SEQUENCE</scope>
    <source>
        <strain evidence="3">KI4</strain>
    </source>
</reference>
<dbReference type="PANTHER" id="PTHR43736">
    <property type="entry name" value="ADP-RIBOSE PYROPHOSPHATASE"/>
    <property type="match status" value="1"/>
</dbReference>
<evidence type="ECO:0000313" key="4">
    <source>
        <dbReference type="Proteomes" id="UP000729733"/>
    </source>
</evidence>
<dbReference type="InterPro" id="IPR036388">
    <property type="entry name" value="WH-like_DNA-bd_sf"/>
</dbReference>
<dbReference type="InterPro" id="IPR036390">
    <property type="entry name" value="WH_DNA-bd_sf"/>
</dbReference>